<feature type="domain" description="FAD-binding PCMH-type" evidence="9">
    <location>
        <begin position="55"/>
        <end position="235"/>
    </location>
</feature>
<evidence type="ECO:0000256" key="8">
    <source>
        <dbReference type="SAM" id="SignalP"/>
    </source>
</evidence>
<comment type="similarity">
    <text evidence="2">Belongs to the oxygen-dependent FAD-linked oxidoreductase family.</text>
</comment>
<proteinExistence type="inferred from homology"/>
<evidence type="ECO:0000256" key="7">
    <source>
        <dbReference type="ARBA" id="ARBA00048083"/>
    </source>
</evidence>
<accession>A0A8D7A1N5</accession>
<dbReference type="InterPro" id="IPR016166">
    <property type="entry name" value="FAD-bd_PCMH"/>
</dbReference>
<feature type="signal peptide" evidence="8">
    <location>
        <begin position="1"/>
        <end position="26"/>
    </location>
</feature>
<dbReference type="GO" id="GO:0016020">
    <property type="term" value="C:membrane"/>
    <property type="evidence" value="ECO:0007669"/>
    <property type="project" value="InterPro"/>
</dbReference>
<keyword evidence="4" id="KW-0060">Ascorbate biosynthesis</keyword>
<dbReference type="PROSITE" id="PS51387">
    <property type="entry name" value="FAD_PCMH"/>
    <property type="match status" value="1"/>
</dbReference>
<dbReference type="Gene3D" id="3.30.465.10">
    <property type="match status" value="1"/>
</dbReference>
<evidence type="ECO:0000256" key="4">
    <source>
        <dbReference type="ARBA" id="ARBA00022644"/>
    </source>
</evidence>
<evidence type="ECO:0000256" key="3">
    <source>
        <dbReference type="ARBA" id="ARBA00013121"/>
    </source>
</evidence>
<evidence type="ECO:0000256" key="2">
    <source>
        <dbReference type="ARBA" id="ARBA00005466"/>
    </source>
</evidence>
<evidence type="ECO:0000256" key="1">
    <source>
        <dbReference type="ARBA" id="ARBA00005147"/>
    </source>
</evidence>
<keyword evidence="5 8" id="KW-0732">Signal</keyword>
<gene>
    <name evidence="10" type="ORF">GSMUA_110130.1</name>
</gene>
<dbReference type="FunFam" id="3.30.70.2520:FF:000003">
    <property type="entry name" value="L-gulonolactone oxidase 2"/>
    <property type="match status" value="1"/>
</dbReference>
<dbReference type="GO" id="GO:0019853">
    <property type="term" value="P:L-ascorbic acid biosynthetic process"/>
    <property type="evidence" value="ECO:0007669"/>
    <property type="project" value="UniProtKB-UniPathway"/>
</dbReference>
<dbReference type="InterPro" id="IPR016169">
    <property type="entry name" value="FAD-bd_PCMH_sub2"/>
</dbReference>
<dbReference type="Pfam" id="PF01565">
    <property type="entry name" value="FAD_binding_4"/>
    <property type="match status" value="1"/>
</dbReference>
<comment type="catalytic activity">
    <reaction evidence="7">
        <text>L-gulono-1,4-lactone + O2 = L-ascorbate + H2O2 + H(+)</text>
        <dbReference type="Rhea" id="RHEA:32363"/>
        <dbReference type="ChEBI" id="CHEBI:15378"/>
        <dbReference type="ChEBI" id="CHEBI:15379"/>
        <dbReference type="ChEBI" id="CHEBI:16240"/>
        <dbReference type="ChEBI" id="CHEBI:17587"/>
        <dbReference type="ChEBI" id="CHEBI:38290"/>
        <dbReference type="EC" id="1.1.3.8"/>
    </reaction>
</comment>
<keyword evidence="6" id="KW-0560">Oxidoreductase</keyword>
<evidence type="ECO:0000256" key="5">
    <source>
        <dbReference type="ARBA" id="ARBA00022729"/>
    </source>
</evidence>
<dbReference type="Gene3D" id="3.30.70.2520">
    <property type="match status" value="1"/>
</dbReference>
<dbReference type="InterPro" id="IPR050432">
    <property type="entry name" value="FAD-linked_Oxidoreductases_BP"/>
</dbReference>
<dbReference type="UniPathway" id="UPA00132"/>
<dbReference type="Pfam" id="PF04030">
    <property type="entry name" value="ALO"/>
    <property type="match status" value="1"/>
</dbReference>
<dbReference type="InterPro" id="IPR055154">
    <property type="entry name" value="GULLO2-like_C"/>
</dbReference>
<evidence type="ECO:0000256" key="6">
    <source>
        <dbReference type="ARBA" id="ARBA00023002"/>
    </source>
</evidence>
<dbReference type="NCBIfam" id="TIGR01677">
    <property type="entry name" value="pln_FAD_oxido"/>
    <property type="match status" value="1"/>
</dbReference>
<dbReference type="InterPro" id="IPR007173">
    <property type="entry name" value="ALO_C"/>
</dbReference>
<dbReference type="PANTHER" id="PTHR13878:SF67">
    <property type="entry name" value="L-GULONOLACTONE OXIDASE 5"/>
    <property type="match status" value="1"/>
</dbReference>
<dbReference type="AlphaFoldDB" id="A0A8D7A1N5"/>
<comment type="pathway">
    <text evidence="1">Cofactor biosynthesis; L-ascorbate biosynthesis.</text>
</comment>
<organism evidence="10">
    <name type="scientific">Musa acuminata subsp. malaccensis</name>
    <name type="common">Wild banana</name>
    <name type="synonym">Musa malaccensis</name>
    <dbReference type="NCBI Taxonomy" id="214687"/>
    <lineage>
        <taxon>Eukaryota</taxon>
        <taxon>Viridiplantae</taxon>
        <taxon>Streptophyta</taxon>
        <taxon>Embryophyta</taxon>
        <taxon>Tracheophyta</taxon>
        <taxon>Spermatophyta</taxon>
        <taxon>Magnoliopsida</taxon>
        <taxon>Liliopsida</taxon>
        <taxon>Zingiberales</taxon>
        <taxon>Musaceae</taxon>
        <taxon>Musa</taxon>
    </lineage>
</organism>
<dbReference type="InterPro" id="IPR006094">
    <property type="entry name" value="Oxid_FAD_bind_N"/>
</dbReference>
<dbReference type="FunFam" id="3.30.465.10:FF:000033">
    <property type="entry name" value="L-gulonolactone oxidase 5"/>
    <property type="match status" value="1"/>
</dbReference>
<dbReference type="InterPro" id="IPR010030">
    <property type="entry name" value="GULO_Plant"/>
</dbReference>
<dbReference type="PANTHER" id="PTHR13878">
    <property type="entry name" value="GULONOLACTONE OXIDASE"/>
    <property type="match status" value="1"/>
</dbReference>
<dbReference type="GO" id="GO:0071949">
    <property type="term" value="F:FAD binding"/>
    <property type="evidence" value="ECO:0007669"/>
    <property type="project" value="InterPro"/>
</dbReference>
<dbReference type="EMBL" id="HG996469">
    <property type="protein sequence ID" value="CAG1841218.1"/>
    <property type="molecule type" value="Genomic_DNA"/>
</dbReference>
<name>A0A8D7A1N5_MUSAM</name>
<protein>
    <recommendedName>
        <fullName evidence="3">L-gulonolactone oxidase</fullName>
        <ecNumber evidence="3">1.1.3.8</ecNumber>
    </recommendedName>
</protein>
<dbReference type="Pfam" id="PF22906">
    <property type="entry name" value="GULLO2-like_3rd"/>
    <property type="match status" value="1"/>
</dbReference>
<dbReference type="SUPFAM" id="SSF56176">
    <property type="entry name" value="FAD-binding/transporter-associated domain-like"/>
    <property type="match status" value="1"/>
</dbReference>
<evidence type="ECO:0000313" key="10">
    <source>
        <dbReference type="EMBL" id="CAG1841218.1"/>
    </source>
</evidence>
<dbReference type="GO" id="GO:0050105">
    <property type="term" value="F:L-gulonolactone oxidase activity"/>
    <property type="evidence" value="ECO:0007669"/>
    <property type="project" value="UniProtKB-EC"/>
</dbReference>
<reference evidence="10" key="1">
    <citation type="submission" date="2021-03" db="EMBL/GenBank/DDBJ databases">
        <authorList>
            <consortium name="Genoscope - CEA"/>
            <person name="William W."/>
        </authorList>
    </citation>
    <scope>NUCLEOTIDE SEQUENCE</scope>
    <source>
        <strain evidence="10">Doubled-haploid Pahang</strain>
    </source>
</reference>
<dbReference type="InterPro" id="IPR036318">
    <property type="entry name" value="FAD-bd_PCMH-like_sf"/>
</dbReference>
<evidence type="ECO:0000259" key="9">
    <source>
        <dbReference type="PROSITE" id="PS51387"/>
    </source>
</evidence>
<dbReference type="EC" id="1.1.3.8" evidence="3"/>
<sequence length="584" mass="63580">MQGFRRLVRAGLLLHCLLRWIYLVNSSPPPDPVQCSSGTSDCTVTNAYGAFPDRSVCSAGDVAYPTSEAELVEAVAEAAASKRKMKVATRFAHSIPKLACPGGSDGLIISTRDLNRIVSTDVAAMTITVESGVVLEDLIKAAAASGLALPYTPYWWGLTIGGLLSTGSHGSSAWGNGSAVHEYVVGIRLVTPASAAEGYAMVRKLEVGHPDMEAAKVSLGVLGVISQVTLALQPLFKRSITFSKYDDADLAEMAVTFGNRHEFADMAWYPGHSKVIYRIDDRVPSNASGNGLFDFTGFRSTVTLAIEVNRFAEEEKLEAKGNALGKCLDSKLTTSVISLGGYGLTNDGLSFTGYPVIGNQNRLQSSGSCIRSPRDALLTACPWDSRLKGEFFHQTAVSIGLSKAKDFILDVQKLRDMNPKALCGVELYDGILMRYVKASTAYLGKQEDAIDFDITYYRSHDPMTPRLHEDVLEEIEQMALFKYGGLPHWGKNRNLAFDGVINKYAKAQDFLRVKDAYDPQELFSSEWTDQVLGVRGTTTIVREGCALEGLCICSEDSHCAPDKGYYCRPGKVYEDARVCTRLSK</sequence>
<dbReference type="GO" id="GO:0003885">
    <property type="term" value="F:D-arabinono-1,4-lactone oxidase activity"/>
    <property type="evidence" value="ECO:0007669"/>
    <property type="project" value="InterPro"/>
</dbReference>
<feature type="chain" id="PRO_5034737587" description="L-gulonolactone oxidase" evidence="8">
    <location>
        <begin position="27"/>
        <end position="584"/>
    </location>
</feature>